<organism evidence="2 3">
    <name type="scientific">Tulasnella calospora MUT 4182</name>
    <dbReference type="NCBI Taxonomy" id="1051891"/>
    <lineage>
        <taxon>Eukaryota</taxon>
        <taxon>Fungi</taxon>
        <taxon>Dikarya</taxon>
        <taxon>Basidiomycota</taxon>
        <taxon>Agaricomycotina</taxon>
        <taxon>Agaricomycetes</taxon>
        <taxon>Cantharellales</taxon>
        <taxon>Tulasnellaceae</taxon>
        <taxon>Tulasnella</taxon>
    </lineage>
</organism>
<evidence type="ECO:0000313" key="2">
    <source>
        <dbReference type="EMBL" id="KIO15652.1"/>
    </source>
</evidence>
<dbReference type="OrthoDB" id="3270175at2759"/>
<dbReference type="HOGENOM" id="CLU_2948408_0_0_1"/>
<feature type="non-terminal residue" evidence="2">
    <location>
        <position position="1"/>
    </location>
</feature>
<feature type="non-terminal residue" evidence="2">
    <location>
        <position position="60"/>
    </location>
</feature>
<name>A0A0C3L1P5_9AGAM</name>
<dbReference type="Pfam" id="PF05699">
    <property type="entry name" value="Dimer_Tnp_hAT"/>
    <property type="match status" value="1"/>
</dbReference>
<evidence type="ECO:0000313" key="3">
    <source>
        <dbReference type="Proteomes" id="UP000054248"/>
    </source>
</evidence>
<accession>A0A0C3L1P5</accession>
<dbReference type="EMBL" id="KN823896">
    <property type="protein sequence ID" value="KIO15652.1"/>
    <property type="molecule type" value="Genomic_DNA"/>
</dbReference>
<sequence>FPYLSSVALDVLPIQASSVPCERMFSSAKETTMHRHATSTLSTDRSGSILLHIWSERRIM</sequence>
<keyword evidence="3" id="KW-1185">Reference proteome</keyword>
<reference evidence="2 3" key="1">
    <citation type="submission" date="2014-04" db="EMBL/GenBank/DDBJ databases">
        <authorList>
            <consortium name="DOE Joint Genome Institute"/>
            <person name="Kuo A."/>
            <person name="Girlanda M."/>
            <person name="Perotto S."/>
            <person name="Kohler A."/>
            <person name="Nagy L.G."/>
            <person name="Floudas D."/>
            <person name="Copeland A."/>
            <person name="Barry K.W."/>
            <person name="Cichocki N."/>
            <person name="Veneault-Fourrey C."/>
            <person name="LaButti K."/>
            <person name="Lindquist E.A."/>
            <person name="Lipzen A."/>
            <person name="Lundell T."/>
            <person name="Morin E."/>
            <person name="Murat C."/>
            <person name="Sun H."/>
            <person name="Tunlid A."/>
            <person name="Henrissat B."/>
            <person name="Grigoriev I.V."/>
            <person name="Hibbett D.S."/>
            <person name="Martin F."/>
            <person name="Nordberg H.P."/>
            <person name="Cantor M.N."/>
            <person name="Hua S.X."/>
        </authorList>
    </citation>
    <scope>NUCLEOTIDE SEQUENCE [LARGE SCALE GENOMIC DNA]</scope>
    <source>
        <strain evidence="2 3">MUT 4182</strain>
    </source>
</reference>
<gene>
    <name evidence="2" type="ORF">M407DRAFT_44887</name>
</gene>
<dbReference type="SUPFAM" id="SSF53098">
    <property type="entry name" value="Ribonuclease H-like"/>
    <property type="match status" value="1"/>
</dbReference>
<reference evidence="3" key="2">
    <citation type="submission" date="2015-01" db="EMBL/GenBank/DDBJ databases">
        <title>Evolutionary Origins and Diversification of the Mycorrhizal Mutualists.</title>
        <authorList>
            <consortium name="DOE Joint Genome Institute"/>
            <consortium name="Mycorrhizal Genomics Consortium"/>
            <person name="Kohler A."/>
            <person name="Kuo A."/>
            <person name="Nagy L.G."/>
            <person name="Floudas D."/>
            <person name="Copeland A."/>
            <person name="Barry K.W."/>
            <person name="Cichocki N."/>
            <person name="Veneault-Fourrey C."/>
            <person name="LaButti K."/>
            <person name="Lindquist E.A."/>
            <person name="Lipzen A."/>
            <person name="Lundell T."/>
            <person name="Morin E."/>
            <person name="Murat C."/>
            <person name="Riley R."/>
            <person name="Ohm R."/>
            <person name="Sun H."/>
            <person name="Tunlid A."/>
            <person name="Henrissat B."/>
            <person name="Grigoriev I.V."/>
            <person name="Hibbett D.S."/>
            <person name="Martin F."/>
        </authorList>
    </citation>
    <scope>NUCLEOTIDE SEQUENCE [LARGE SCALE GENOMIC DNA]</scope>
    <source>
        <strain evidence="3">MUT 4182</strain>
    </source>
</reference>
<evidence type="ECO:0000259" key="1">
    <source>
        <dbReference type="Pfam" id="PF05699"/>
    </source>
</evidence>
<protein>
    <recommendedName>
        <fullName evidence="1">HAT C-terminal dimerisation domain-containing protein</fullName>
    </recommendedName>
</protein>
<dbReference type="AlphaFoldDB" id="A0A0C3L1P5"/>
<dbReference type="Proteomes" id="UP000054248">
    <property type="component" value="Unassembled WGS sequence"/>
</dbReference>
<dbReference type="InterPro" id="IPR008906">
    <property type="entry name" value="HATC_C_dom"/>
</dbReference>
<proteinExistence type="predicted"/>
<feature type="domain" description="HAT C-terminal dimerisation" evidence="1">
    <location>
        <begin position="1"/>
        <end position="35"/>
    </location>
</feature>
<dbReference type="GO" id="GO:0046983">
    <property type="term" value="F:protein dimerization activity"/>
    <property type="evidence" value="ECO:0007669"/>
    <property type="project" value="InterPro"/>
</dbReference>
<dbReference type="InterPro" id="IPR012337">
    <property type="entry name" value="RNaseH-like_sf"/>
</dbReference>